<reference evidence="1" key="1">
    <citation type="submission" date="2018-10" db="EMBL/GenBank/DDBJ databases">
        <title>Effector identification in a new, highly contiguous assembly of the strawberry crown rot pathogen Phytophthora cactorum.</title>
        <authorList>
            <person name="Armitage A.D."/>
            <person name="Nellist C.F."/>
            <person name="Bates H."/>
            <person name="Vickerstaff R.J."/>
            <person name="Harrison R.J."/>
        </authorList>
    </citation>
    <scope>NUCLEOTIDE SEQUENCE</scope>
    <source>
        <strain evidence="1">15-7</strain>
        <strain evidence="2">P421</strain>
    </source>
</reference>
<sequence length="40" mass="4429">MDCDVYNETAAANPLCATFILSTGNYPFGTLEERDKVWAT</sequence>
<dbReference type="VEuPathDB" id="FungiDB:PC110_g15837"/>
<comment type="caution">
    <text evidence="1">The sequence shown here is derived from an EMBL/GenBank/DDBJ whole genome shotgun (WGS) entry which is preliminary data.</text>
</comment>
<protein>
    <submittedName>
        <fullName evidence="1">Uncharacterized protein</fullName>
    </submittedName>
</protein>
<organism evidence="1 3">
    <name type="scientific">Phytophthora cactorum</name>
    <dbReference type="NCBI Taxonomy" id="29920"/>
    <lineage>
        <taxon>Eukaryota</taxon>
        <taxon>Sar</taxon>
        <taxon>Stramenopiles</taxon>
        <taxon>Oomycota</taxon>
        <taxon>Peronosporomycetes</taxon>
        <taxon>Peronosporales</taxon>
        <taxon>Peronosporaceae</taxon>
        <taxon>Phytophthora</taxon>
    </lineage>
</organism>
<evidence type="ECO:0000313" key="2">
    <source>
        <dbReference type="EMBL" id="KAG3210397.1"/>
    </source>
</evidence>
<accession>A0A8T0YPS3</accession>
<proteinExistence type="predicted"/>
<dbReference type="EMBL" id="RCMV01001101">
    <property type="protein sequence ID" value="KAG3210397.1"/>
    <property type="molecule type" value="Genomic_DNA"/>
</dbReference>
<dbReference type="AlphaFoldDB" id="A0A8T0YPS3"/>
<gene>
    <name evidence="1" type="ORF">PC113_g17883</name>
    <name evidence="2" type="ORF">PC129_g18610</name>
</gene>
<dbReference type="EMBL" id="RCMG01000801">
    <property type="protein sequence ID" value="KAG2846880.1"/>
    <property type="molecule type" value="Genomic_DNA"/>
</dbReference>
<evidence type="ECO:0000313" key="3">
    <source>
        <dbReference type="Proteomes" id="UP000735874"/>
    </source>
</evidence>
<evidence type="ECO:0000313" key="1">
    <source>
        <dbReference type="EMBL" id="KAG2846880.1"/>
    </source>
</evidence>
<dbReference type="Proteomes" id="UP000735874">
    <property type="component" value="Unassembled WGS sequence"/>
</dbReference>
<dbReference type="Proteomes" id="UP000760860">
    <property type="component" value="Unassembled WGS sequence"/>
</dbReference>
<name>A0A8T0YPS3_9STRA</name>